<evidence type="ECO:0000313" key="2">
    <source>
        <dbReference type="EMBL" id="KAF1964598.1"/>
    </source>
</evidence>
<proteinExistence type="predicted"/>
<protein>
    <recommendedName>
        <fullName evidence="4">Concanavalin A-like lectin/glucanase</fullName>
    </recommendedName>
</protein>
<organism evidence="2 3">
    <name type="scientific">Bimuria novae-zelandiae CBS 107.79</name>
    <dbReference type="NCBI Taxonomy" id="1447943"/>
    <lineage>
        <taxon>Eukaryota</taxon>
        <taxon>Fungi</taxon>
        <taxon>Dikarya</taxon>
        <taxon>Ascomycota</taxon>
        <taxon>Pezizomycotina</taxon>
        <taxon>Dothideomycetes</taxon>
        <taxon>Pleosporomycetidae</taxon>
        <taxon>Pleosporales</taxon>
        <taxon>Massarineae</taxon>
        <taxon>Didymosphaeriaceae</taxon>
        <taxon>Bimuria</taxon>
    </lineage>
</organism>
<name>A0A6A5UII1_9PLEO</name>
<dbReference type="AlphaFoldDB" id="A0A6A5UII1"/>
<reference evidence="2" key="1">
    <citation type="journal article" date="2020" name="Stud. Mycol.">
        <title>101 Dothideomycetes genomes: a test case for predicting lifestyles and emergence of pathogens.</title>
        <authorList>
            <person name="Haridas S."/>
            <person name="Albert R."/>
            <person name="Binder M."/>
            <person name="Bloem J."/>
            <person name="Labutti K."/>
            <person name="Salamov A."/>
            <person name="Andreopoulos B."/>
            <person name="Baker S."/>
            <person name="Barry K."/>
            <person name="Bills G."/>
            <person name="Bluhm B."/>
            <person name="Cannon C."/>
            <person name="Castanera R."/>
            <person name="Culley D."/>
            <person name="Daum C."/>
            <person name="Ezra D."/>
            <person name="Gonzalez J."/>
            <person name="Henrissat B."/>
            <person name="Kuo A."/>
            <person name="Liang C."/>
            <person name="Lipzen A."/>
            <person name="Lutzoni F."/>
            <person name="Magnuson J."/>
            <person name="Mondo S."/>
            <person name="Nolan M."/>
            <person name="Ohm R."/>
            <person name="Pangilinan J."/>
            <person name="Park H.-J."/>
            <person name="Ramirez L."/>
            <person name="Alfaro M."/>
            <person name="Sun H."/>
            <person name="Tritt A."/>
            <person name="Yoshinaga Y."/>
            <person name="Zwiers L.-H."/>
            <person name="Turgeon B."/>
            <person name="Goodwin S."/>
            <person name="Spatafora J."/>
            <person name="Crous P."/>
            <person name="Grigoriev I."/>
        </authorList>
    </citation>
    <scope>NUCLEOTIDE SEQUENCE</scope>
    <source>
        <strain evidence="2">CBS 107.79</strain>
    </source>
</reference>
<keyword evidence="1" id="KW-0732">Signal</keyword>
<gene>
    <name evidence="2" type="ORF">BU23DRAFT_547351</name>
</gene>
<dbReference type="Proteomes" id="UP000800036">
    <property type="component" value="Unassembled WGS sequence"/>
</dbReference>
<evidence type="ECO:0008006" key="4">
    <source>
        <dbReference type="Google" id="ProtNLM"/>
    </source>
</evidence>
<evidence type="ECO:0000256" key="1">
    <source>
        <dbReference type="SAM" id="SignalP"/>
    </source>
</evidence>
<feature type="chain" id="PRO_5025446911" description="Concanavalin A-like lectin/glucanase" evidence="1">
    <location>
        <begin position="17"/>
        <end position="247"/>
    </location>
</feature>
<accession>A0A6A5UII1</accession>
<keyword evidence="3" id="KW-1185">Reference proteome</keyword>
<dbReference type="Gene3D" id="2.60.120.200">
    <property type="match status" value="1"/>
</dbReference>
<evidence type="ECO:0000313" key="3">
    <source>
        <dbReference type="Proteomes" id="UP000800036"/>
    </source>
</evidence>
<feature type="signal peptide" evidence="1">
    <location>
        <begin position="1"/>
        <end position="16"/>
    </location>
</feature>
<dbReference type="OrthoDB" id="3233795at2759"/>
<sequence>MKLSLPFLTLLPSTLGALLVDFSASRGDDPGVIGFRNLEAARGDKPHDNTADLYIKAAQDASGTAAAHFHRAKGNIRAEYHALKEKTLPDTTYWIGYDVAVATPQKGLIIFQFKEYKANNAADGGAGIPLALVFADASRLQLRYQASNSIKGVAVWQKTITPNQRYKFGLAINTGTPGWVELYVDGKQQRLDGGDGEKVKRLNATTFPGRADPKFGAYGGAEVGIDTWVYDVQIGEGKGDVKRAAGF</sequence>
<dbReference type="EMBL" id="ML976781">
    <property type="protein sequence ID" value="KAF1964598.1"/>
    <property type="molecule type" value="Genomic_DNA"/>
</dbReference>